<comment type="cofactor">
    <cofactor evidence="2 18">
        <name>NAD(+)</name>
        <dbReference type="ChEBI" id="CHEBI:57540"/>
    </cofactor>
</comment>
<keyword evidence="15 18" id="KW-0057">Aromatic amino acid biosynthesis</keyword>
<accession>A0ABN1FTZ4</accession>
<dbReference type="Gene3D" id="3.40.50.1970">
    <property type="match status" value="1"/>
</dbReference>
<dbReference type="InterPro" id="IPR016037">
    <property type="entry name" value="DHQ_synth_AroB"/>
</dbReference>
<comment type="similarity">
    <text evidence="6 18">Belongs to the sugar phosphate cyclases superfamily. Dehydroquinate synthase family.</text>
</comment>
<evidence type="ECO:0000256" key="8">
    <source>
        <dbReference type="ARBA" id="ARBA00017684"/>
    </source>
</evidence>
<dbReference type="EC" id="4.2.3.4" evidence="7 18"/>
<evidence type="ECO:0000256" key="4">
    <source>
        <dbReference type="ARBA" id="ARBA00004496"/>
    </source>
</evidence>
<dbReference type="NCBIfam" id="TIGR01357">
    <property type="entry name" value="aroB"/>
    <property type="match status" value="1"/>
</dbReference>
<comment type="caution">
    <text evidence="21">The sequence shown here is derived from an EMBL/GenBank/DDBJ whole genome shotgun (WGS) entry which is preliminary data.</text>
</comment>
<evidence type="ECO:0000256" key="16">
    <source>
        <dbReference type="ARBA" id="ARBA00023239"/>
    </source>
</evidence>
<feature type="binding site" evidence="18">
    <location>
        <position position="166"/>
    </location>
    <ligand>
        <name>NAD(+)</name>
        <dbReference type="ChEBI" id="CHEBI:57540"/>
    </ligand>
</feature>
<dbReference type="EMBL" id="BAAADE010000001">
    <property type="protein sequence ID" value="GAA0597763.1"/>
    <property type="molecule type" value="Genomic_DNA"/>
</dbReference>
<keyword evidence="17 18" id="KW-0170">Cobalt</keyword>
<keyword evidence="16 18" id="KW-0456">Lyase</keyword>
<evidence type="ECO:0000256" key="17">
    <source>
        <dbReference type="ARBA" id="ARBA00023285"/>
    </source>
</evidence>
<evidence type="ECO:0000256" key="6">
    <source>
        <dbReference type="ARBA" id="ARBA00005412"/>
    </source>
</evidence>
<reference evidence="21 22" key="1">
    <citation type="journal article" date="2019" name="Int. J. Syst. Evol. Microbiol.">
        <title>The Global Catalogue of Microorganisms (GCM) 10K type strain sequencing project: providing services to taxonomists for standard genome sequencing and annotation.</title>
        <authorList>
            <consortium name="The Broad Institute Genomics Platform"/>
            <consortium name="The Broad Institute Genome Sequencing Center for Infectious Disease"/>
            <person name="Wu L."/>
            <person name="Ma J."/>
        </authorList>
    </citation>
    <scope>NUCLEOTIDE SEQUENCE [LARGE SCALE GENOMIC DNA]</scope>
    <source>
        <strain evidence="21 22">JCM 15115</strain>
    </source>
</reference>
<dbReference type="Gene3D" id="1.20.1090.10">
    <property type="entry name" value="Dehydroquinate synthase-like - alpha domain"/>
    <property type="match status" value="1"/>
</dbReference>
<sequence length="382" mass="40593">MNAPQQNTTHNNVEAVTVPVVLGDRSYDIIIGDKLIERAGAEIASRLGKIRVAVVTDENVAKHHLERLTTSLAEAGIDATPIIVSAGEKSKAFATLEMVTNAVLAARLERGDAVVALGGGVIGDLSGFVAGIVRRGMKFIQIPTSLLAQVDSSVGGKTGINTSHGKNLVGVFYQPQLVLADTGVLNTLSPREFRAGYAEVAKYGLIDRPDFFEWLEKNWSDVFAGGAARTHAIAESCRSKAAVVARDEREHGDRALLNLGHTFGHALETATNYDSSRLVHGEGVAIGMALAYRFSARMNLSSVEAAERVEAHLQAVGLPTKLSQVPGGLPDATSLMASIAQDKKVSRGALTFILTRGIGQSFIAKDVPHSAVLEFLKDSLNH</sequence>
<keyword evidence="11 18" id="KW-0479">Metal-binding</keyword>
<keyword evidence="9 18" id="KW-0963">Cytoplasm</keyword>
<evidence type="ECO:0000313" key="22">
    <source>
        <dbReference type="Proteomes" id="UP001424441"/>
    </source>
</evidence>
<feature type="binding site" evidence="18">
    <location>
        <begin position="120"/>
        <end position="124"/>
    </location>
    <ligand>
        <name>NAD(+)</name>
        <dbReference type="ChEBI" id="CHEBI:57540"/>
    </ligand>
</feature>
<feature type="binding site" evidence="18">
    <location>
        <position position="199"/>
    </location>
    <ligand>
        <name>Zn(2+)</name>
        <dbReference type="ChEBI" id="CHEBI:29105"/>
    </ligand>
</feature>
<dbReference type="Pfam" id="PF01761">
    <property type="entry name" value="DHQ_synthase"/>
    <property type="match status" value="1"/>
</dbReference>
<feature type="binding site" evidence="18">
    <location>
        <position position="280"/>
    </location>
    <ligand>
        <name>Zn(2+)</name>
        <dbReference type="ChEBI" id="CHEBI:29105"/>
    </ligand>
</feature>
<evidence type="ECO:0000259" key="20">
    <source>
        <dbReference type="Pfam" id="PF24621"/>
    </source>
</evidence>
<dbReference type="PIRSF" id="PIRSF001455">
    <property type="entry name" value="DHQ_synth"/>
    <property type="match status" value="1"/>
</dbReference>
<dbReference type="HAMAP" id="MF_00110">
    <property type="entry name" value="DHQ_synthase"/>
    <property type="match status" value="1"/>
</dbReference>
<keyword evidence="13 18" id="KW-0862">Zinc</keyword>
<evidence type="ECO:0000256" key="10">
    <source>
        <dbReference type="ARBA" id="ARBA00022605"/>
    </source>
</evidence>
<evidence type="ECO:0000256" key="9">
    <source>
        <dbReference type="ARBA" id="ARBA00022490"/>
    </source>
</evidence>
<dbReference type="Proteomes" id="UP001424441">
    <property type="component" value="Unassembled WGS sequence"/>
</dbReference>
<dbReference type="SUPFAM" id="SSF56796">
    <property type="entry name" value="Dehydroquinate synthase-like"/>
    <property type="match status" value="1"/>
</dbReference>
<comment type="pathway">
    <text evidence="5 18">Metabolic intermediate biosynthesis; chorismate biosynthesis; chorismate from D-erythrose 4-phosphate and phosphoenolpyruvate: step 2/7.</text>
</comment>
<feature type="domain" description="3-dehydroquinate synthase C-terminal" evidence="20">
    <location>
        <begin position="196"/>
        <end position="345"/>
    </location>
</feature>
<dbReference type="InterPro" id="IPR030963">
    <property type="entry name" value="DHQ_synth_fam"/>
</dbReference>
<feature type="binding site" evidence="18">
    <location>
        <position position="261"/>
    </location>
    <ligand>
        <name>Zn(2+)</name>
        <dbReference type="ChEBI" id="CHEBI:29105"/>
    </ligand>
</feature>
<evidence type="ECO:0000256" key="11">
    <source>
        <dbReference type="ARBA" id="ARBA00022723"/>
    </source>
</evidence>
<dbReference type="PANTHER" id="PTHR43622">
    <property type="entry name" value="3-DEHYDROQUINATE SYNTHASE"/>
    <property type="match status" value="1"/>
</dbReference>
<evidence type="ECO:0000256" key="7">
    <source>
        <dbReference type="ARBA" id="ARBA00013031"/>
    </source>
</evidence>
<evidence type="ECO:0000256" key="2">
    <source>
        <dbReference type="ARBA" id="ARBA00001911"/>
    </source>
</evidence>
<protein>
    <recommendedName>
        <fullName evidence="8 18">3-dehydroquinate synthase</fullName>
        <shortName evidence="18">DHQS</shortName>
        <ecNumber evidence="7 18">4.2.3.4</ecNumber>
    </recommendedName>
</protein>
<evidence type="ECO:0000256" key="3">
    <source>
        <dbReference type="ARBA" id="ARBA00003485"/>
    </source>
</evidence>
<keyword evidence="22" id="KW-1185">Reference proteome</keyword>
<evidence type="ECO:0000256" key="12">
    <source>
        <dbReference type="ARBA" id="ARBA00022741"/>
    </source>
</evidence>
<dbReference type="PANTHER" id="PTHR43622:SF7">
    <property type="entry name" value="3-DEHYDROQUINATE SYNTHASE, CHLOROPLASTIC"/>
    <property type="match status" value="1"/>
</dbReference>
<organism evidence="21 22">
    <name type="scientific">Paenochrobactrum glaciei</name>
    <dbReference type="NCBI Taxonomy" id="486407"/>
    <lineage>
        <taxon>Bacteria</taxon>
        <taxon>Pseudomonadati</taxon>
        <taxon>Pseudomonadota</taxon>
        <taxon>Alphaproteobacteria</taxon>
        <taxon>Hyphomicrobiales</taxon>
        <taxon>Brucellaceae</taxon>
        <taxon>Paenochrobactrum</taxon>
    </lineage>
</organism>
<dbReference type="CDD" id="cd08195">
    <property type="entry name" value="DHQS"/>
    <property type="match status" value="1"/>
</dbReference>
<dbReference type="Pfam" id="PF24621">
    <property type="entry name" value="DHQS_C"/>
    <property type="match status" value="1"/>
</dbReference>
<dbReference type="InterPro" id="IPR056179">
    <property type="entry name" value="DHQS_C"/>
</dbReference>
<comment type="caution">
    <text evidence="18">Lacks conserved residue(s) required for the propagation of feature annotation.</text>
</comment>
<feature type="binding site" evidence="18">
    <location>
        <begin position="144"/>
        <end position="145"/>
    </location>
    <ligand>
        <name>NAD(+)</name>
        <dbReference type="ChEBI" id="CHEBI:57540"/>
    </ligand>
</feature>
<dbReference type="RefSeq" id="WP_343802493.1">
    <property type="nucleotide sequence ID" value="NZ_BAAADE010000001.1"/>
</dbReference>
<keyword evidence="12 18" id="KW-0547">Nucleotide-binding</keyword>
<feature type="domain" description="3-dehydroquinate synthase N-terminal" evidence="19">
    <location>
        <begin position="82"/>
        <end position="194"/>
    </location>
</feature>
<comment type="cofactor">
    <cofactor evidence="18">
        <name>Co(2+)</name>
        <dbReference type="ChEBI" id="CHEBI:48828"/>
    </cofactor>
    <cofactor evidence="18">
        <name>Zn(2+)</name>
        <dbReference type="ChEBI" id="CHEBI:29105"/>
    </cofactor>
    <text evidence="18">Binds 1 divalent metal cation per subunit. Can use either Co(2+) or Zn(2+).</text>
</comment>
<comment type="catalytic activity">
    <reaction evidence="1 18">
        <text>7-phospho-2-dehydro-3-deoxy-D-arabino-heptonate = 3-dehydroquinate + phosphate</text>
        <dbReference type="Rhea" id="RHEA:21968"/>
        <dbReference type="ChEBI" id="CHEBI:32364"/>
        <dbReference type="ChEBI" id="CHEBI:43474"/>
        <dbReference type="ChEBI" id="CHEBI:58394"/>
        <dbReference type="EC" id="4.2.3.4"/>
    </reaction>
</comment>
<comment type="subcellular location">
    <subcellularLocation>
        <location evidence="4 18">Cytoplasm</location>
    </subcellularLocation>
</comment>
<evidence type="ECO:0000313" key="21">
    <source>
        <dbReference type="EMBL" id="GAA0597763.1"/>
    </source>
</evidence>
<evidence type="ECO:0000256" key="14">
    <source>
        <dbReference type="ARBA" id="ARBA00023027"/>
    </source>
</evidence>
<evidence type="ECO:0000256" key="5">
    <source>
        <dbReference type="ARBA" id="ARBA00004661"/>
    </source>
</evidence>
<feature type="binding site" evidence="18">
    <location>
        <position position="157"/>
    </location>
    <ligand>
        <name>NAD(+)</name>
        <dbReference type="ChEBI" id="CHEBI:57540"/>
    </ligand>
</feature>
<evidence type="ECO:0000256" key="13">
    <source>
        <dbReference type="ARBA" id="ARBA00022833"/>
    </source>
</evidence>
<comment type="function">
    <text evidence="3 18">Catalyzes the conversion of 3-deoxy-D-arabino-heptulosonate 7-phosphate (DAHP) to dehydroquinate (DHQ).</text>
</comment>
<evidence type="ECO:0000259" key="19">
    <source>
        <dbReference type="Pfam" id="PF01761"/>
    </source>
</evidence>
<evidence type="ECO:0000256" key="15">
    <source>
        <dbReference type="ARBA" id="ARBA00023141"/>
    </source>
</evidence>
<dbReference type="InterPro" id="IPR050071">
    <property type="entry name" value="Dehydroquinate_synthase"/>
</dbReference>
<keyword evidence="14 18" id="KW-0520">NAD</keyword>
<dbReference type="InterPro" id="IPR030960">
    <property type="entry name" value="DHQS/DOIS_N"/>
</dbReference>
<proteinExistence type="inferred from homology"/>
<gene>
    <name evidence="18 21" type="primary">aroB</name>
    <name evidence="21" type="ORF">GCM10008943_11080</name>
</gene>
<evidence type="ECO:0000256" key="1">
    <source>
        <dbReference type="ARBA" id="ARBA00001393"/>
    </source>
</evidence>
<keyword evidence="10 18" id="KW-0028">Amino-acid biosynthesis</keyword>
<evidence type="ECO:0000256" key="18">
    <source>
        <dbReference type="HAMAP-Rule" id="MF_00110"/>
    </source>
</evidence>
<name>A0ABN1FTZ4_9HYPH</name>